<dbReference type="PANTHER" id="PTHR23221:SF7">
    <property type="entry name" value="PHOSPHATIDYLINOSITOL-GLYCAN-SPECIFIC PHOSPHOLIPASE D"/>
    <property type="match status" value="1"/>
</dbReference>
<evidence type="ECO:0000313" key="6">
    <source>
        <dbReference type="Proteomes" id="UP001228905"/>
    </source>
</evidence>
<evidence type="ECO:0000313" key="5">
    <source>
        <dbReference type="EMBL" id="MDQ0463479.1"/>
    </source>
</evidence>
<dbReference type="Pfam" id="PF01839">
    <property type="entry name" value="FG-GAP"/>
    <property type="match status" value="7"/>
</dbReference>
<name>A0ABU0INA3_9CAUL</name>
<reference evidence="5 6" key="1">
    <citation type="submission" date="2023-07" db="EMBL/GenBank/DDBJ databases">
        <title>Genomic Encyclopedia of Type Strains, Phase IV (KMG-IV): sequencing the most valuable type-strain genomes for metagenomic binning, comparative biology and taxonomic classification.</title>
        <authorList>
            <person name="Goeker M."/>
        </authorList>
    </citation>
    <scope>NUCLEOTIDE SEQUENCE [LARGE SCALE GENOMIC DNA]</scope>
    <source>
        <strain evidence="5 6">DSM 18695</strain>
    </source>
</reference>
<dbReference type="PRINTS" id="PR00313">
    <property type="entry name" value="CABNDNGRPT"/>
</dbReference>
<dbReference type="InterPro" id="IPR013519">
    <property type="entry name" value="Int_alpha_beta-p"/>
</dbReference>
<evidence type="ECO:0000256" key="1">
    <source>
        <dbReference type="ARBA" id="ARBA00022729"/>
    </source>
</evidence>
<evidence type="ECO:0000256" key="4">
    <source>
        <dbReference type="ARBA" id="ARBA00023180"/>
    </source>
</evidence>
<keyword evidence="3" id="KW-0378">Hydrolase</keyword>
<organism evidence="5 6">
    <name type="scientific">Caulobacter ginsengisoli</name>
    <dbReference type="NCBI Taxonomy" id="400775"/>
    <lineage>
        <taxon>Bacteria</taxon>
        <taxon>Pseudomonadati</taxon>
        <taxon>Pseudomonadota</taxon>
        <taxon>Alphaproteobacteria</taxon>
        <taxon>Caulobacterales</taxon>
        <taxon>Caulobacteraceae</taxon>
        <taxon>Caulobacter</taxon>
    </lineage>
</organism>
<sequence>MAGFAAVVEIAALSSDGSEGFTLGGEAASDFFGFSVAGAGDVNGDGIDDFIIGAKANDTLSGNAGASYVVFGTAAGFPVNFNVSTLDGTNGFQINGNITISNSGWSVAAAGDVNGDGIGDLIIGAPYGSGLPGSAYVVFGKNVAVDGAFAANLSVAALDGTNGFTLIGQATSDLAGFSVASAGDINGDGVDDLLVSAPFADPNGISTGATYVVFGKDTGVAGDFAASLSLGSLDGTNGFKINGVIAAGLAGYSVASAGDVNGDGIGDLIIGARDADLGASDNGVSYVVFGSAAGGAFGAALELSALNGSNGFRLVGATAAERSGWSVASAGDVNGDGIDDLIIGAAFADANGVDSGASYVVFGKDTAADGAFATTFQLSALNGINGFRIAGGATGDRSGISVASGGDVNGDGVDDLIIGTRNGEGTGASYVVFGKDTATEGDFLASLYLSSLDGGEGFKIAGVAAGDYAGVTVASAGDINNDGFDDLIIGAPRTDQLGSQTGSAYVILGHSSLVDFTGTVADETHSGGTGADILRGLAGSDTLNGQGGADQLIGGDGADFLYGGAGVDTLDGGNNGDWLDGGTGADAMTGGAGDDTFIVDNAGDTAVEAGGGGSGDVVIASLSWTLGANLEKLILDGSGDIDGTGNTLANIITGNSGANHIDGGDGDDLIKAGLGNDTLLGGLGADQLLGQDGADNLDGGDGDDRLDGGNGDDILAGGIGNDILDGGAGIDTMNGGVGNDQLNGGDNNDSLTGADGNDVLTGGLGADAMTGGLGDDTFYVDDAGDTTVEASGQGTDTVRATATFTLAANIENLIQDGSGNIDATGNGLANTLTGNGGNNSLDGGAGDDIIKAGLGADTLIGGTGNDILVGGGGLDTFVVTAASIHTSGPIEADTVNDLVAGQGDRLDLSAIDADSATAGDQGFHLVGGFTHHAAEMTLTFAAGSTVLALDVDGDGRADYRMTIAGNVTGDSGGWLL</sequence>
<dbReference type="InterPro" id="IPR018511">
    <property type="entry name" value="Hemolysin-typ_Ca-bd_CS"/>
</dbReference>
<dbReference type="Proteomes" id="UP001228905">
    <property type="component" value="Unassembled WGS sequence"/>
</dbReference>
<evidence type="ECO:0000256" key="3">
    <source>
        <dbReference type="ARBA" id="ARBA00022801"/>
    </source>
</evidence>
<keyword evidence="2" id="KW-0677">Repeat</keyword>
<dbReference type="PROSITE" id="PS51470">
    <property type="entry name" value="FG_GAP"/>
    <property type="match status" value="5"/>
</dbReference>
<dbReference type="InterPro" id="IPR001343">
    <property type="entry name" value="Hemolysn_Ca-bd"/>
</dbReference>
<comment type="caution">
    <text evidence="5">The sequence shown here is derived from an EMBL/GenBank/DDBJ whole genome shotgun (WGS) entry which is preliminary data.</text>
</comment>
<accession>A0ABU0INA3</accession>
<dbReference type="InterPro" id="IPR013517">
    <property type="entry name" value="FG-GAP"/>
</dbReference>
<dbReference type="SUPFAM" id="SSF51120">
    <property type="entry name" value="beta-Roll"/>
    <property type="match status" value="3"/>
</dbReference>
<dbReference type="PRINTS" id="PR01185">
    <property type="entry name" value="INTEGRINA"/>
</dbReference>
<keyword evidence="4" id="KW-0325">Glycoprotein</keyword>
<dbReference type="EMBL" id="JAUSVS010000002">
    <property type="protein sequence ID" value="MDQ0463479.1"/>
    <property type="molecule type" value="Genomic_DNA"/>
</dbReference>
<evidence type="ECO:0000256" key="2">
    <source>
        <dbReference type="ARBA" id="ARBA00022737"/>
    </source>
</evidence>
<proteinExistence type="predicted"/>
<dbReference type="InterPro" id="IPR028994">
    <property type="entry name" value="Integrin_alpha_N"/>
</dbReference>
<keyword evidence="1" id="KW-0732">Signal</keyword>
<protein>
    <submittedName>
        <fullName evidence="5">Ca2+-binding RTX toxin-like protein</fullName>
    </submittedName>
</protein>
<gene>
    <name evidence="5" type="ORF">QO010_001250</name>
</gene>
<dbReference type="InterPro" id="IPR000413">
    <property type="entry name" value="Integrin_alpha"/>
</dbReference>
<dbReference type="RefSeq" id="WP_307347437.1">
    <property type="nucleotide sequence ID" value="NZ_JAUSVS010000002.1"/>
</dbReference>
<dbReference type="Gene3D" id="2.150.10.10">
    <property type="entry name" value="Serralysin-like metalloprotease, C-terminal"/>
    <property type="match status" value="3"/>
</dbReference>
<keyword evidence="6" id="KW-1185">Reference proteome</keyword>
<dbReference type="SMART" id="SM00191">
    <property type="entry name" value="Int_alpha"/>
    <property type="match status" value="7"/>
</dbReference>
<dbReference type="PANTHER" id="PTHR23221">
    <property type="entry name" value="GLYCOSYLPHOSPHATIDYLINOSITOL PHOSPHOLIPASE D"/>
    <property type="match status" value="1"/>
</dbReference>
<dbReference type="Gene3D" id="2.130.10.130">
    <property type="entry name" value="Integrin alpha, N-terminal"/>
    <property type="match status" value="4"/>
</dbReference>
<dbReference type="Pfam" id="PF00353">
    <property type="entry name" value="HemolysinCabind"/>
    <property type="match status" value="6"/>
</dbReference>
<dbReference type="SUPFAM" id="SSF69318">
    <property type="entry name" value="Integrin alpha N-terminal domain"/>
    <property type="match status" value="2"/>
</dbReference>
<dbReference type="PROSITE" id="PS00330">
    <property type="entry name" value="HEMOLYSIN_CALCIUM"/>
    <property type="match status" value="7"/>
</dbReference>
<dbReference type="InterPro" id="IPR011049">
    <property type="entry name" value="Serralysin-like_metalloprot_C"/>
</dbReference>